<dbReference type="EMBL" id="CAMXCT030006814">
    <property type="protein sequence ID" value="CAL4807805.1"/>
    <property type="molecule type" value="Genomic_DNA"/>
</dbReference>
<dbReference type="EMBL" id="CAMXCT010006814">
    <property type="protein sequence ID" value="CAI4020493.1"/>
    <property type="molecule type" value="Genomic_DNA"/>
</dbReference>
<feature type="region of interest" description="Disordered" evidence="1">
    <location>
        <begin position="848"/>
        <end position="925"/>
    </location>
</feature>
<dbReference type="EMBL" id="CAMXCT020006814">
    <property type="protein sequence ID" value="CAL1173868.1"/>
    <property type="molecule type" value="Genomic_DNA"/>
</dbReference>
<feature type="compositionally biased region" description="Basic residues" evidence="1">
    <location>
        <begin position="872"/>
        <end position="881"/>
    </location>
</feature>
<dbReference type="AlphaFoldDB" id="A0A9P1GT27"/>
<feature type="compositionally biased region" description="Low complexity" evidence="1">
    <location>
        <begin position="86"/>
        <end position="110"/>
    </location>
</feature>
<evidence type="ECO:0000313" key="2">
    <source>
        <dbReference type="EMBL" id="CAI4020493.1"/>
    </source>
</evidence>
<keyword evidence="4" id="KW-1185">Reference proteome</keyword>
<comment type="caution">
    <text evidence="2">The sequence shown here is derived from an EMBL/GenBank/DDBJ whole genome shotgun (WGS) entry which is preliminary data.</text>
</comment>
<reference evidence="2" key="1">
    <citation type="submission" date="2022-10" db="EMBL/GenBank/DDBJ databases">
        <authorList>
            <person name="Chen Y."/>
            <person name="Dougan E. K."/>
            <person name="Chan C."/>
            <person name="Rhodes N."/>
            <person name="Thang M."/>
        </authorList>
    </citation>
    <scope>NUCLEOTIDE SEQUENCE</scope>
</reference>
<accession>A0A9P1GT27</accession>
<feature type="compositionally biased region" description="Basic and acidic residues" evidence="1">
    <location>
        <begin position="49"/>
        <end position="64"/>
    </location>
</feature>
<gene>
    <name evidence="2" type="ORF">C1SCF055_LOCUS44907</name>
</gene>
<evidence type="ECO:0000313" key="4">
    <source>
        <dbReference type="Proteomes" id="UP001152797"/>
    </source>
</evidence>
<evidence type="ECO:0000256" key="1">
    <source>
        <dbReference type="SAM" id="MobiDB-lite"/>
    </source>
</evidence>
<feature type="region of interest" description="Disordered" evidence="1">
    <location>
        <begin position="38"/>
        <end position="117"/>
    </location>
</feature>
<name>A0A9P1GT27_9DINO</name>
<dbReference type="Proteomes" id="UP001152797">
    <property type="component" value="Unassembled WGS sequence"/>
</dbReference>
<evidence type="ECO:0000313" key="3">
    <source>
        <dbReference type="EMBL" id="CAL4807805.1"/>
    </source>
</evidence>
<dbReference type="OrthoDB" id="431815at2759"/>
<feature type="region of interest" description="Disordered" evidence="1">
    <location>
        <begin position="537"/>
        <end position="571"/>
    </location>
</feature>
<feature type="compositionally biased region" description="Acidic residues" evidence="1">
    <location>
        <begin position="886"/>
        <end position="900"/>
    </location>
</feature>
<sequence length="925" mass="102531">MPEKKTKDPLPPGVPSNWSAWRLSASEQAQVEKEVAEFRDTIPGETDEDTKNKDINDFRTEAMKKAKQQKAKASKELKDQANAKSGATAEAEQTPAAKKAATPASSTTARKSSKGSKLAAGALSAVDEVNRSYYEMVQHDQDTILQHFGASYATEAALAIAAKNSLEGGIQEPYSRAQCEKALSNHGTYVAGINVFWINHLRSPSPGVPLKRHSVKALADFLWPQESTEPPAFLLKIVECGAPVGVVPEIPSGLHMLSPEGYVHALLAACARDLPRNKEQWMVVLKSVPAAFTVGPDGATGGDTWIRAWNVRNEISQAYESLSRTAWQMCLEIQGVKRKLEADLSSTLQPAELVKELHKRGLKRASNQDELSGNLINWAILIAERVSGDDMLGPLDTLEEKYGSKSCFNKMAVLHALVSKPRTCYRVWCWQTLFHMLETGQVANEDVTKRFLLGDSHSPGNIGVWELKAMVLEHLLTYLLAKAKLVEKDLVVLRSAFSSHSSYRKHMLGGEVGWQGQLSPSSLEALNFVESKRNGRENELVNEKAAASAGDGGSLTAEEETPLSTMRRPPTDFKEHSMQYWKAVANTSVRRFQPIQAQGTRSLQEATVPAAAELFVWHGARNSLIELRKCFRLEKSKADGVDPVEKICTIVFNEDSVRNRKKRVRTSGGYSCQTTLVMYSGRQLVPDLATEKKRSIYSGYNTGDVLGFVESTAPAMQWQTTRSLKEKILGPKALSLTTAEELGMSKDQKAEVAMEGRVESVFSADKLPRLFFRELIQSYNVAAIMDLTPGQGILLEAAIDLRVPVVAFGITETHCEMLEDRLTTYCLQKLVDSSHTLYRQEAEQYLNGDGTWKEPKEETTEASKKPSDSKKAATKAKKKRKQASEDSNDEEENDKEEEEEEKKPAKKPTKKRKAKKNEESSDEPW</sequence>
<reference evidence="3 4" key="2">
    <citation type="submission" date="2024-05" db="EMBL/GenBank/DDBJ databases">
        <authorList>
            <person name="Chen Y."/>
            <person name="Shah S."/>
            <person name="Dougan E. K."/>
            <person name="Thang M."/>
            <person name="Chan C."/>
        </authorList>
    </citation>
    <scope>NUCLEOTIDE SEQUENCE [LARGE SCALE GENOMIC DNA]</scope>
</reference>
<organism evidence="2">
    <name type="scientific">Cladocopium goreaui</name>
    <dbReference type="NCBI Taxonomy" id="2562237"/>
    <lineage>
        <taxon>Eukaryota</taxon>
        <taxon>Sar</taxon>
        <taxon>Alveolata</taxon>
        <taxon>Dinophyceae</taxon>
        <taxon>Suessiales</taxon>
        <taxon>Symbiodiniaceae</taxon>
        <taxon>Cladocopium</taxon>
    </lineage>
</organism>
<proteinExistence type="predicted"/>
<feature type="compositionally biased region" description="Basic and acidic residues" evidence="1">
    <location>
        <begin position="851"/>
        <end position="871"/>
    </location>
</feature>
<feature type="compositionally biased region" description="Basic residues" evidence="1">
    <location>
        <begin position="904"/>
        <end position="915"/>
    </location>
</feature>
<protein>
    <submittedName>
        <fullName evidence="2">Uncharacterized protein</fullName>
    </submittedName>
</protein>